<evidence type="ECO:0008006" key="3">
    <source>
        <dbReference type="Google" id="ProtNLM"/>
    </source>
</evidence>
<reference evidence="1" key="1">
    <citation type="submission" date="2016-02" db="EMBL/GenBank/DDBJ databases">
        <title>Draft Genome Sequence of Sporotomaculum syntrophicum Strain FB, a Syntrophic Benzoate Degrader.</title>
        <authorList>
            <person name="Nobu M.K."/>
            <person name="Narihiro T."/>
            <person name="Qiu Y.-L."/>
            <person name="Ohashi A."/>
            <person name="Liu W.-T."/>
            <person name="Yuji S."/>
        </authorList>
    </citation>
    <scope>NUCLEOTIDE SEQUENCE</scope>
    <source>
        <strain evidence="1">FB</strain>
    </source>
</reference>
<name>A0A9D2WR19_9FIRM</name>
<proteinExistence type="predicted"/>
<gene>
    <name evidence="1" type="ORF">SPSYN_01661</name>
</gene>
<dbReference type="AlphaFoldDB" id="A0A9D2WR19"/>
<protein>
    <recommendedName>
        <fullName evidence="3">Lipoprotein</fullName>
    </recommendedName>
</protein>
<sequence length="169" mass="18576">MPGRKLVTQLKNNHAKSSLWLALILMIIALAGCGNTNSLINNEINPNIDVLGIKLNMPEAQVHELAASQGKKDMCINGYEYNYADKLINIGFDANQGKVRRITTKNPDTSIFGIKPGVDLATANAQLEKYSFSKEQASEFKFHKENVMLTIISMHGTLADGVTIELITD</sequence>
<dbReference type="Proteomes" id="UP000798488">
    <property type="component" value="Unassembled WGS sequence"/>
</dbReference>
<keyword evidence="2" id="KW-1185">Reference proteome</keyword>
<comment type="caution">
    <text evidence="1">The sequence shown here is derived from an EMBL/GenBank/DDBJ whole genome shotgun (WGS) entry which is preliminary data.</text>
</comment>
<evidence type="ECO:0000313" key="2">
    <source>
        <dbReference type="Proteomes" id="UP000798488"/>
    </source>
</evidence>
<evidence type="ECO:0000313" key="1">
    <source>
        <dbReference type="EMBL" id="KAF1085518.1"/>
    </source>
</evidence>
<organism evidence="1 2">
    <name type="scientific">Sporotomaculum syntrophicum</name>
    <dbReference type="NCBI Taxonomy" id="182264"/>
    <lineage>
        <taxon>Bacteria</taxon>
        <taxon>Bacillati</taxon>
        <taxon>Bacillota</taxon>
        <taxon>Clostridia</taxon>
        <taxon>Eubacteriales</taxon>
        <taxon>Desulfallaceae</taxon>
        <taxon>Sporotomaculum</taxon>
    </lineage>
</organism>
<accession>A0A9D2WR19</accession>
<dbReference type="EMBL" id="LSRS01000003">
    <property type="protein sequence ID" value="KAF1085518.1"/>
    <property type="molecule type" value="Genomic_DNA"/>
</dbReference>
<dbReference type="PROSITE" id="PS51257">
    <property type="entry name" value="PROKAR_LIPOPROTEIN"/>
    <property type="match status" value="1"/>
</dbReference>